<comment type="caution">
    <text evidence="1">The sequence shown here is derived from an EMBL/GenBank/DDBJ whole genome shotgun (WGS) entry which is preliminary data.</text>
</comment>
<gene>
    <name evidence="1" type="ORF">VFPBJ_05373</name>
</gene>
<dbReference type="AlphaFoldDB" id="A0A179GQL8"/>
<protein>
    <submittedName>
        <fullName evidence="1">Uncharacterized protein</fullName>
    </submittedName>
</protein>
<sequence>MLIDVRARPLVVIHSVSATASYIHCPRRGHSCGISVARPGYVSGKERIRRQRCEAAAVSFLSSRGSVFDSAGHWPIRGPVLSSSGQLHVSVASSIVYEHRVYPAGSGYVSAWIPYLGAVRRLQWTCTSCDIMRINASSTDLSAAARQPIE</sequence>
<accession>A0A179GQL8</accession>
<proteinExistence type="predicted"/>
<evidence type="ECO:0000313" key="1">
    <source>
        <dbReference type="EMBL" id="OAQ79788.1"/>
    </source>
</evidence>
<evidence type="ECO:0000313" key="2">
    <source>
        <dbReference type="Proteomes" id="UP000078240"/>
    </source>
</evidence>
<name>A0A179GQL8_PURLI</name>
<reference evidence="1 2" key="1">
    <citation type="submission" date="2016-01" db="EMBL/GenBank/DDBJ databases">
        <title>Biosynthesis of antibiotic leucinostatins and their inhibition on Phytophthora in bio-control Purpureocillium lilacinum.</title>
        <authorList>
            <person name="Wang G."/>
            <person name="Liu Z."/>
            <person name="Lin R."/>
            <person name="Li E."/>
            <person name="Mao Z."/>
            <person name="Ling J."/>
            <person name="Yin W."/>
            <person name="Xie B."/>
        </authorList>
    </citation>
    <scope>NUCLEOTIDE SEQUENCE [LARGE SCALE GENOMIC DNA]</scope>
    <source>
        <strain evidence="1">PLBJ-1</strain>
    </source>
</reference>
<dbReference type="EMBL" id="LSBH01000004">
    <property type="protein sequence ID" value="OAQ79788.1"/>
    <property type="molecule type" value="Genomic_DNA"/>
</dbReference>
<dbReference type="Proteomes" id="UP000078240">
    <property type="component" value="Unassembled WGS sequence"/>
</dbReference>
<organism evidence="1 2">
    <name type="scientific">Purpureocillium lilacinum</name>
    <name type="common">Paecilomyces lilacinus</name>
    <dbReference type="NCBI Taxonomy" id="33203"/>
    <lineage>
        <taxon>Eukaryota</taxon>
        <taxon>Fungi</taxon>
        <taxon>Dikarya</taxon>
        <taxon>Ascomycota</taxon>
        <taxon>Pezizomycotina</taxon>
        <taxon>Sordariomycetes</taxon>
        <taxon>Hypocreomycetidae</taxon>
        <taxon>Hypocreales</taxon>
        <taxon>Ophiocordycipitaceae</taxon>
        <taxon>Purpureocillium</taxon>
    </lineage>
</organism>